<dbReference type="InterPro" id="IPR006938">
    <property type="entry name" value="DUF624"/>
</dbReference>
<dbReference type="Pfam" id="PF04854">
    <property type="entry name" value="DUF624"/>
    <property type="match status" value="1"/>
</dbReference>
<organism evidence="2 3">
    <name type="scientific">Subtercola boreus</name>
    <dbReference type="NCBI Taxonomy" id="120213"/>
    <lineage>
        <taxon>Bacteria</taxon>
        <taxon>Bacillati</taxon>
        <taxon>Actinomycetota</taxon>
        <taxon>Actinomycetes</taxon>
        <taxon>Micrococcales</taxon>
        <taxon>Microbacteriaceae</taxon>
        <taxon>Subtercola</taxon>
    </lineage>
</organism>
<feature type="transmembrane region" description="Helical" evidence="1">
    <location>
        <begin position="200"/>
        <end position="219"/>
    </location>
</feature>
<feature type="transmembrane region" description="Helical" evidence="1">
    <location>
        <begin position="52"/>
        <end position="75"/>
    </location>
</feature>
<evidence type="ECO:0000313" key="2">
    <source>
        <dbReference type="EMBL" id="RFA11827.1"/>
    </source>
</evidence>
<keyword evidence="1" id="KW-1133">Transmembrane helix</keyword>
<dbReference type="EMBL" id="NBXB01000046">
    <property type="protein sequence ID" value="RFA11827.1"/>
    <property type="molecule type" value="Genomic_DNA"/>
</dbReference>
<reference evidence="2 3" key="1">
    <citation type="submission" date="2017-04" db="EMBL/GenBank/DDBJ databases">
        <title>Comparative genome analysis of Subtercola boreus.</title>
        <authorList>
            <person name="Cho Y.-J."/>
            <person name="Cho A."/>
            <person name="Kim O.-S."/>
            <person name="Lee J.-I."/>
        </authorList>
    </citation>
    <scope>NUCLEOTIDE SEQUENCE [LARGE SCALE GENOMIC DNA]</scope>
    <source>
        <strain evidence="2 3">P27479</strain>
    </source>
</reference>
<keyword evidence="1" id="KW-0472">Membrane</keyword>
<name>A0A3E0VSH5_9MICO</name>
<protein>
    <recommendedName>
        <fullName evidence="4">Ferredoxin-NADPH reductase</fullName>
    </recommendedName>
</protein>
<evidence type="ECO:0000256" key="1">
    <source>
        <dbReference type="SAM" id="Phobius"/>
    </source>
</evidence>
<accession>A0A3E0VSH5</accession>
<dbReference type="RefSeq" id="WP_116413018.1">
    <property type="nucleotide sequence ID" value="NZ_NBXB01000046.1"/>
</dbReference>
<feature type="transmembrane region" description="Helical" evidence="1">
    <location>
        <begin position="96"/>
        <end position="116"/>
    </location>
</feature>
<evidence type="ECO:0008006" key="4">
    <source>
        <dbReference type="Google" id="ProtNLM"/>
    </source>
</evidence>
<feature type="transmembrane region" description="Helical" evidence="1">
    <location>
        <begin position="174"/>
        <end position="194"/>
    </location>
</feature>
<sequence>MAKKRGMMVFGTETYERIFRSAYQGLVTNLLLLVFGLPLVVGFTVIEHPLVSWPFLLALSLPCAPAVAAAFASFSESRREDEVRPVRQFVAGLRHVWLRALLVWAVAVVAIVVIGVDATVLQATSAGSLLAPALIILSGLVVVLTFNILVGVGEFSDVRLSNLLKWSFLLAVRQWYFGLITVAMLGCISVAFIFQPVVGILVTPAFLFFVIWANTRQAFDRLLDPRSATVPAK</sequence>
<feature type="transmembrane region" description="Helical" evidence="1">
    <location>
        <begin position="128"/>
        <end position="153"/>
    </location>
</feature>
<dbReference type="AlphaFoldDB" id="A0A3E0VSH5"/>
<dbReference type="Proteomes" id="UP000256541">
    <property type="component" value="Unassembled WGS sequence"/>
</dbReference>
<comment type="caution">
    <text evidence="2">The sequence shown here is derived from an EMBL/GenBank/DDBJ whole genome shotgun (WGS) entry which is preliminary data.</text>
</comment>
<evidence type="ECO:0000313" key="3">
    <source>
        <dbReference type="Proteomes" id="UP000256541"/>
    </source>
</evidence>
<gene>
    <name evidence="2" type="ORF">B7R22_17590</name>
</gene>
<keyword evidence="1" id="KW-0812">Transmembrane</keyword>
<feature type="transmembrane region" description="Helical" evidence="1">
    <location>
        <begin position="21"/>
        <end position="46"/>
    </location>
</feature>
<proteinExistence type="predicted"/>